<evidence type="ECO:0000313" key="1">
    <source>
        <dbReference type="EMBL" id="ORX65057.1"/>
    </source>
</evidence>
<comment type="caution">
    <text evidence="1">The sequence shown here is derived from an EMBL/GenBank/DDBJ whole genome shotgun (WGS) entry which is preliminary data.</text>
</comment>
<reference evidence="1 2" key="2">
    <citation type="submission" date="2016-08" db="EMBL/GenBank/DDBJ databases">
        <title>Pervasive Adenine N6-methylation of Active Genes in Fungi.</title>
        <authorList>
            <consortium name="DOE Joint Genome Institute"/>
            <person name="Mondo S.J."/>
            <person name="Dannebaum R.O."/>
            <person name="Kuo R.C."/>
            <person name="Labutti K."/>
            <person name="Haridas S."/>
            <person name="Kuo A."/>
            <person name="Salamov A."/>
            <person name="Ahrendt S.R."/>
            <person name="Lipzen A."/>
            <person name="Sullivan W."/>
            <person name="Andreopoulos W.B."/>
            <person name="Clum A."/>
            <person name="Lindquist E."/>
            <person name="Daum C."/>
            <person name="Ramamoorthy G.K."/>
            <person name="Gryganskyi A."/>
            <person name="Culley D."/>
            <person name="Magnuson J.K."/>
            <person name="James T.Y."/>
            <person name="O'Malley M.A."/>
            <person name="Stajich J.E."/>
            <person name="Spatafora J.W."/>
            <person name="Visel A."/>
            <person name="Grigoriev I.V."/>
        </authorList>
    </citation>
    <scope>NUCLEOTIDE SEQUENCE [LARGE SCALE GENOMIC DNA]</scope>
    <source>
        <strain evidence="1 2">S4</strain>
    </source>
</reference>
<reference evidence="1 2" key="1">
    <citation type="submission" date="2016-08" db="EMBL/GenBank/DDBJ databases">
        <title>A Parts List for Fungal Cellulosomes Revealed by Comparative Genomics.</title>
        <authorList>
            <consortium name="DOE Joint Genome Institute"/>
            <person name="Haitjema C.H."/>
            <person name="Gilmore S.P."/>
            <person name="Henske J.K."/>
            <person name="Solomon K.V."/>
            <person name="De Groot R."/>
            <person name="Kuo A."/>
            <person name="Mondo S.J."/>
            <person name="Salamov A.A."/>
            <person name="Labutti K."/>
            <person name="Zhao Z."/>
            <person name="Chiniquy J."/>
            <person name="Barry K."/>
            <person name="Brewer H.M."/>
            <person name="Purvine S.O."/>
            <person name="Wright A.T."/>
            <person name="Boxma B."/>
            <person name="Van Alen T."/>
            <person name="Hackstein J.H."/>
            <person name="Baker S.E."/>
            <person name="Grigoriev I.V."/>
            <person name="O'Malley M.A."/>
        </authorList>
    </citation>
    <scope>NUCLEOTIDE SEQUENCE [LARGE SCALE GENOMIC DNA]</scope>
    <source>
        <strain evidence="1 2">S4</strain>
    </source>
</reference>
<proteinExistence type="predicted"/>
<accession>A0A1Y1VUV1</accession>
<evidence type="ECO:0000313" key="2">
    <source>
        <dbReference type="Proteomes" id="UP000193944"/>
    </source>
</evidence>
<dbReference type="Proteomes" id="UP000193944">
    <property type="component" value="Unassembled WGS sequence"/>
</dbReference>
<dbReference type="OrthoDB" id="10347632at2759"/>
<protein>
    <submittedName>
        <fullName evidence="1">Uncharacterized protein</fullName>
    </submittedName>
</protein>
<dbReference type="EMBL" id="MCFG01000481">
    <property type="protein sequence ID" value="ORX65057.1"/>
    <property type="molecule type" value="Genomic_DNA"/>
</dbReference>
<keyword evidence="2" id="KW-1185">Reference proteome</keyword>
<organism evidence="1 2">
    <name type="scientific">Anaeromyces robustus</name>
    <dbReference type="NCBI Taxonomy" id="1754192"/>
    <lineage>
        <taxon>Eukaryota</taxon>
        <taxon>Fungi</taxon>
        <taxon>Fungi incertae sedis</taxon>
        <taxon>Chytridiomycota</taxon>
        <taxon>Chytridiomycota incertae sedis</taxon>
        <taxon>Neocallimastigomycetes</taxon>
        <taxon>Neocallimastigales</taxon>
        <taxon>Neocallimastigaceae</taxon>
        <taxon>Anaeromyces</taxon>
    </lineage>
</organism>
<gene>
    <name evidence="1" type="ORF">BCR32DRAFT_297833</name>
</gene>
<dbReference type="AlphaFoldDB" id="A0A1Y1VUV1"/>
<name>A0A1Y1VUV1_9FUNG</name>
<sequence length="131" mass="15581">MVDNIQQQIDSTDYWDAKVLDFNCSFFGDEVYLYVENDENTSWKFSFLVCHSVNYETDASWNNWRTTLKYVKDMKGPQLGYYCQDISVSENKEFEGFYDISFNISIMTGKIICKEIKIEKISNDKLSFFWK</sequence>